<name>A0ABQ1QMN5_9ACTN</name>
<accession>A0ABQ1QMN5</accession>
<proteinExistence type="inferred from homology"/>
<keyword evidence="5" id="KW-1185">Reference proteome</keyword>
<dbReference type="InterPro" id="IPR051448">
    <property type="entry name" value="CdaR-like_regulators"/>
</dbReference>
<dbReference type="InterPro" id="IPR041522">
    <property type="entry name" value="CdaR_GGDEF"/>
</dbReference>
<reference evidence="5" key="1">
    <citation type="journal article" date="2019" name="Int. J. Syst. Evol. Microbiol.">
        <title>The Global Catalogue of Microorganisms (GCM) 10K type strain sequencing project: providing services to taxonomists for standard genome sequencing and annotation.</title>
        <authorList>
            <consortium name="The Broad Institute Genomics Platform"/>
            <consortium name="The Broad Institute Genome Sequencing Center for Infectious Disease"/>
            <person name="Wu L."/>
            <person name="Ma J."/>
        </authorList>
    </citation>
    <scope>NUCLEOTIDE SEQUENCE [LARGE SCALE GENOMIC DNA]</scope>
    <source>
        <strain evidence="5">CCM 7403</strain>
    </source>
</reference>
<dbReference type="EMBL" id="BMCK01000006">
    <property type="protein sequence ID" value="GGD30791.1"/>
    <property type="molecule type" value="Genomic_DNA"/>
</dbReference>
<dbReference type="InterPro" id="IPR042070">
    <property type="entry name" value="PucR_C-HTH_sf"/>
</dbReference>
<dbReference type="Pfam" id="PF17853">
    <property type="entry name" value="GGDEF_2"/>
    <property type="match status" value="1"/>
</dbReference>
<gene>
    <name evidence="4" type="ORF">GCM10007231_32850</name>
</gene>
<dbReference type="Gene3D" id="1.10.10.2840">
    <property type="entry name" value="PucR C-terminal helix-turn-helix domain"/>
    <property type="match status" value="1"/>
</dbReference>
<feature type="domain" description="PucR C-terminal helix-turn-helix" evidence="2">
    <location>
        <begin position="357"/>
        <end position="410"/>
    </location>
</feature>
<dbReference type="PANTHER" id="PTHR33744">
    <property type="entry name" value="CARBOHYDRATE DIACID REGULATOR"/>
    <property type="match status" value="1"/>
</dbReference>
<evidence type="ECO:0000259" key="3">
    <source>
        <dbReference type="Pfam" id="PF17853"/>
    </source>
</evidence>
<feature type="domain" description="CdaR GGDEF-like" evidence="3">
    <location>
        <begin position="204"/>
        <end position="308"/>
    </location>
</feature>
<sequence>MQTAHMTTSTRRAPWPPTSDRMRELFRQGALLLAHPTPALLERVNHDVLASLGPGFRLEDPTLDAAFQRVNETVVRRWVEANAHRPGERVEPYLGAEAFDLARDLVRHGLDAGALDSYRIGQNHSWQWWMAVAFTLTDDVEELREFLALSSHSVSTYLDDTIEAVAMRVAAERDQLVRGTHAERLATVNLLLEGAPLPRAVAEQRLGHALTGPQTAAVIWCDEPLDSAEPLEQAADALVRAVGAARRLSVVISASSVWVWLPGDASGFTEEDLARVAPTTSARISLGRPGHDLAGFRRSHLDAVATQRLLMRLASPSRVAHYQEVQMAALLTHDLAAAEEFVHETLGDLATADEEVRRTVAAFVREQFNTSRTAERLFTHRNTVIRRLARADDLLPRPLASHAVAVAAALDIVRLRGGL</sequence>
<dbReference type="PANTHER" id="PTHR33744:SF1">
    <property type="entry name" value="DNA-BINDING TRANSCRIPTIONAL ACTIVATOR ADER"/>
    <property type="match status" value="1"/>
</dbReference>
<dbReference type="Pfam" id="PF13556">
    <property type="entry name" value="HTH_30"/>
    <property type="match status" value="1"/>
</dbReference>
<evidence type="ECO:0008006" key="6">
    <source>
        <dbReference type="Google" id="ProtNLM"/>
    </source>
</evidence>
<dbReference type="Proteomes" id="UP000630594">
    <property type="component" value="Unassembled WGS sequence"/>
</dbReference>
<dbReference type="InterPro" id="IPR025736">
    <property type="entry name" value="PucR_C-HTH_dom"/>
</dbReference>
<comment type="caution">
    <text evidence="4">The sequence shown here is derived from an EMBL/GenBank/DDBJ whole genome shotgun (WGS) entry which is preliminary data.</text>
</comment>
<evidence type="ECO:0000313" key="4">
    <source>
        <dbReference type="EMBL" id="GGD30791.1"/>
    </source>
</evidence>
<evidence type="ECO:0000259" key="2">
    <source>
        <dbReference type="Pfam" id="PF13556"/>
    </source>
</evidence>
<organism evidence="4 5">
    <name type="scientific">Nocardioides daphniae</name>
    <dbReference type="NCBI Taxonomy" id="402297"/>
    <lineage>
        <taxon>Bacteria</taxon>
        <taxon>Bacillati</taxon>
        <taxon>Actinomycetota</taxon>
        <taxon>Actinomycetes</taxon>
        <taxon>Propionibacteriales</taxon>
        <taxon>Nocardioidaceae</taxon>
        <taxon>Nocardioides</taxon>
    </lineage>
</organism>
<comment type="similarity">
    <text evidence="1">Belongs to the CdaR family.</text>
</comment>
<evidence type="ECO:0000313" key="5">
    <source>
        <dbReference type="Proteomes" id="UP000630594"/>
    </source>
</evidence>
<evidence type="ECO:0000256" key="1">
    <source>
        <dbReference type="ARBA" id="ARBA00006754"/>
    </source>
</evidence>
<protein>
    <recommendedName>
        <fullName evidence="6">PucR family transcriptional regulator</fullName>
    </recommendedName>
</protein>